<dbReference type="EMBL" id="UZAK01038083">
    <property type="protein sequence ID" value="VDP60322.1"/>
    <property type="molecule type" value="Genomic_DNA"/>
</dbReference>
<gene>
    <name evidence="1" type="ORF">SCUD_LOCUS15874</name>
</gene>
<organism evidence="3">
    <name type="scientific">Schistosoma curassoni</name>
    <dbReference type="NCBI Taxonomy" id="6186"/>
    <lineage>
        <taxon>Eukaryota</taxon>
        <taxon>Metazoa</taxon>
        <taxon>Spiralia</taxon>
        <taxon>Lophotrochozoa</taxon>
        <taxon>Platyhelminthes</taxon>
        <taxon>Trematoda</taxon>
        <taxon>Digenea</taxon>
        <taxon>Strigeidida</taxon>
        <taxon>Schistosomatoidea</taxon>
        <taxon>Schistosomatidae</taxon>
        <taxon>Schistosoma</taxon>
    </lineage>
</organism>
<evidence type="ECO:0000313" key="3">
    <source>
        <dbReference type="WBParaSite" id="SCUD_0001587701-mRNA-1"/>
    </source>
</evidence>
<dbReference type="WBParaSite" id="SCUD_0001587701-mRNA-1">
    <property type="protein sequence ID" value="SCUD_0001587701-mRNA-1"/>
    <property type="gene ID" value="SCUD_0001587701"/>
</dbReference>
<evidence type="ECO:0000313" key="2">
    <source>
        <dbReference type="Proteomes" id="UP000279833"/>
    </source>
</evidence>
<proteinExistence type="predicted"/>
<accession>A0A183KLG0</accession>
<protein>
    <submittedName>
        <fullName evidence="3">Transposase</fullName>
    </submittedName>
</protein>
<sequence length="74" mass="8499">MKDSVDAQLRDQQAGFVRIDHVQTKSQHYGSLWNNQLNGIHHFTSTSLTTRKHSIVWTGQHYGSFLDTTACLKR</sequence>
<dbReference type="AlphaFoldDB" id="A0A183KLG0"/>
<reference evidence="3" key="1">
    <citation type="submission" date="2016-06" db="UniProtKB">
        <authorList>
            <consortium name="WormBaseParasite"/>
        </authorList>
    </citation>
    <scope>IDENTIFICATION</scope>
</reference>
<evidence type="ECO:0000313" key="1">
    <source>
        <dbReference type="EMBL" id="VDP60322.1"/>
    </source>
</evidence>
<dbReference type="Proteomes" id="UP000279833">
    <property type="component" value="Unassembled WGS sequence"/>
</dbReference>
<name>A0A183KLG0_9TREM</name>
<reference evidence="1 2" key="2">
    <citation type="submission" date="2018-11" db="EMBL/GenBank/DDBJ databases">
        <authorList>
            <consortium name="Pathogen Informatics"/>
        </authorList>
    </citation>
    <scope>NUCLEOTIDE SEQUENCE [LARGE SCALE GENOMIC DNA]</scope>
    <source>
        <strain evidence="1">Dakar</strain>
        <strain evidence="2">Dakar, Senegal</strain>
    </source>
</reference>
<keyword evidence="2" id="KW-1185">Reference proteome</keyword>